<feature type="region of interest" description="Disordered" evidence="1">
    <location>
        <begin position="1"/>
        <end position="70"/>
    </location>
</feature>
<accession>A0A915IDR7</accession>
<evidence type="ECO:0000313" key="3">
    <source>
        <dbReference type="WBParaSite" id="nRc.2.0.1.t12325-RA"/>
    </source>
</evidence>
<dbReference type="AlphaFoldDB" id="A0A915IDR7"/>
<dbReference type="WBParaSite" id="nRc.2.0.1.t12325-RA">
    <property type="protein sequence ID" value="nRc.2.0.1.t12325-RA"/>
    <property type="gene ID" value="nRc.2.0.1.g12325"/>
</dbReference>
<organism evidence="2 3">
    <name type="scientific">Romanomermis culicivorax</name>
    <name type="common">Nematode worm</name>
    <dbReference type="NCBI Taxonomy" id="13658"/>
    <lineage>
        <taxon>Eukaryota</taxon>
        <taxon>Metazoa</taxon>
        <taxon>Ecdysozoa</taxon>
        <taxon>Nematoda</taxon>
        <taxon>Enoplea</taxon>
        <taxon>Dorylaimia</taxon>
        <taxon>Mermithida</taxon>
        <taxon>Mermithoidea</taxon>
        <taxon>Mermithidae</taxon>
        <taxon>Romanomermis</taxon>
    </lineage>
</organism>
<keyword evidence="2" id="KW-1185">Reference proteome</keyword>
<proteinExistence type="predicted"/>
<sequence>MSVEEKNWKHQTKIGSESRKVGNVMKNATKSQCLKKKGERKMMKNWNAADRKNEKGEKNRAKGNMKERKA</sequence>
<name>A0A915IDR7_ROMCU</name>
<protein>
    <submittedName>
        <fullName evidence="3">Uncharacterized protein</fullName>
    </submittedName>
</protein>
<dbReference type="Proteomes" id="UP000887565">
    <property type="component" value="Unplaced"/>
</dbReference>
<evidence type="ECO:0000313" key="2">
    <source>
        <dbReference type="Proteomes" id="UP000887565"/>
    </source>
</evidence>
<feature type="compositionally biased region" description="Basic and acidic residues" evidence="1">
    <location>
        <begin position="49"/>
        <end position="70"/>
    </location>
</feature>
<evidence type="ECO:0000256" key="1">
    <source>
        <dbReference type="SAM" id="MobiDB-lite"/>
    </source>
</evidence>
<reference evidence="3" key="1">
    <citation type="submission" date="2022-11" db="UniProtKB">
        <authorList>
            <consortium name="WormBaseParasite"/>
        </authorList>
    </citation>
    <scope>IDENTIFICATION</scope>
</reference>